<keyword evidence="10" id="KW-1185">Reference proteome</keyword>
<dbReference type="EMBL" id="RBIE01000001">
    <property type="protein sequence ID" value="RKQ63587.1"/>
    <property type="molecule type" value="Genomic_DNA"/>
</dbReference>
<dbReference type="GO" id="GO:0016020">
    <property type="term" value="C:membrane"/>
    <property type="evidence" value="ECO:0007669"/>
    <property type="project" value="GOC"/>
</dbReference>
<dbReference type="Proteomes" id="UP000280881">
    <property type="component" value="Unassembled WGS sequence"/>
</dbReference>
<evidence type="ECO:0000256" key="1">
    <source>
        <dbReference type="ARBA" id="ARBA00004496"/>
    </source>
</evidence>
<dbReference type="NCBIfam" id="NF000582">
    <property type="entry name" value="PRK00006.1"/>
    <property type="match status" value="1"/>
</dbReference>
<reference evidence="9 10" key="1">
    <citation type="submission" date="2018-10" db="EMBL/GenBank/DDBJ databases">
        <title>Genomic Encyclopedia of Type Strains, Phase IV (KMG-IV): sequencing the most valuable type-strain genomes for metagenomic binning, comparative biology and taxonomic classification.</title>
        <authorList>
            <person name="Goeker M."/>
        </authorList>
    </citation>
    <scope>NUCLEOTIDE SEQUENCE [LARGE SCALE GENOMIC DNA]</scope>
    <source>
        <strain evidence="9 10">DSM 15521</strain>
    </source>
</reference>
<dbReference type="EC" id="4.2.1.59" evidence="8"/>
<dbReference type="Gene3D" id="3.10.129.10">
    <property type="entry name" value="Hotdog Thioesterase"/>
    <property type="match status" value="1"/>
</dbReference>
<dbReference type="InterPro" id="IPR029069">
    <property type="entry name" value="HotDog_dom_sf"/>
</dbReference>
<accession>A0A420W8F5</accession>
<organism evidence="9 10">
    <name type="scientific">Thermovibrio guaymasensis</name>
    <dbReference type="NCBI Taxonomy" id="240167"/>
    <lineage>
        <taxon>Bacteria</taxon>
        <taxon>Pseudomonadati</taxon>
        <taxon>Aquificota</taxon>
        <taxon>Aquificia</taxon>
        <taxon>Desulfurobacteriales</taxon>
        <taxon>Desulfurobacteriaceae</taxon>
        <taxon>Thermovibrio</taxon>
    </lineage>
</organism>
<dbReference type="GO" id="GO:0009245">
    <property type="term" value="P:lipid A biosynthetic process"/>
    <property type="evidence" value="ECO:0007669"/>
    <property type="project" value="UniProtKB-UniRule"/>
</dbReference>
<dbReference type="SUPFAM" id="SSF54637">
    <property type="entry name" value="Thioesterase/thiol ester dehydrase-isomerase"/>
    <property type="match status" value="1"/>
</dbReference>
<evidence type="ECO:0000256" key="3">
    <source>
        <dbReference type="ARBA" id="ARBA00022516"/>
    </source>
</evidence>
<dbReference type="InterPro" id="IPR013114">
    <property type="entry name" value="FabA_FabZ"/>
</dbReference>
<comment type="similarity">
    <text evidence="8">Belongs to the thioester dehydratase family. FabZ subfamily.</text>
</comment>
<dbReference type="GO" id="GO:0006633">
    <property type="term" value="P:fatty acid biosynthetic process"/>
    <property type="evidence" value="ECO:0007669"/>
    <property type="project" value="UniProtKB-UniRule"/>
</dbReference>
<evidence type="ECO:0000256" key="8">
    <source>
        <dbReference type="HAMAP-Rule" id="MF_00406"/>
    </source>
</evidence>
<dbReference type="PANTHER" id="PTHR30272">
    <property type="entry name" value="3-HYDROXYACYL-[ACYL-CARRIER-PROTEIN] DEHYDRATASE"/>
    <property type="match status" value="1"/>
</dbReference>
<dbReference type="HAMAP" id="MF_00406">
    <property type="entry name" value="FabZ"/>
    <property type="match status" value="1"/>
</dbReference>
<sequence length="145" mass="16510">MVMDINEIMKVIPHRYPFLLVDKIVDFVPKERIVGIKNVTMNEPFFQGHFPGHPIFPGALLIEAMAQVGCILMFKSFDLSPEKFVVYFMGIDKARFRKPVRPGDTVKFVLTPTVIKSKMSKMKGEAFVEDSLVAEAEIMAMITRK</sequence>
<dbReference type="CDD" id="cd01288">
    <property type="entry name" value="FabZ"/>
    <property type="match status" value="1"/>
</dbReference>
<evidence type="ECO:0000256" key="5">
    <source>
        <dbReference type="ARBA" id="ARBA00023098"/>
    </source>
</evidence>
<dbReference type="GO" id="GO:0019171">
    <property type="term" value="F:(3R)-hydroxyacyl-[acyl-carrier-protein] dehydratase activity"/>
    <property type="evidence" value="ECO:0007669"/>
    <property type="project" value="UniProtKB-EC"/>
</dbReference>
<gene>
    <name evidence="8" type="primary">fabZ</name>
    <name evidence="9" type="ORF">C7457_0461</name>
</gene>
<feature type="active site" evidence="8">
    <location>
        <position position="49"/>
    </location>
</feature>
<keyword evidence="6 8" id="KW-0456">Lyase</keyword>
<dbReference type="GO" id="GO:0005737">
    <property type="term" value="C:cytoplasm"/>
    <property type="evidence" value="ECO:0007669"/>
    <property type="project" value="UniProtKB-SubCell"/>
</dbReference>
<evidence type="ECO:0000313" key="9">
    <source>
        <dbReference type="EMBL" id="RKQ63587.1"/>
    </source>
</evidence>
<proteinExistence type="inferred from homology"/>
<dbReference type="Pfam" id="PF07977">
    <property type="entry name" value="FabA"/>
    <property type="match status" value="1"/>
</dbReference>
<keyword evidence="2 8" id="KW-0963">Cytoplasm</keyword>
<dbReference type="FunFam" id="3.10.129.10:FF:000001">
    <property type="entry name" value="3-hydroxyacyl-[acyl-carrier-protein] dehydratase FabZ"/>
    <property type="match status" value="1"/>
</dbReference>
<dbReference type="AlphaFoldDB" id="A0A420W8F5"/>
<evidence type="ECO:0000313" key="10">
    <source>
        <dbReference type="Proteomes" id="UP000280881"/>
    </source>
</evidence>
<protein>
    <recommendedName>
        <fullName evidence="8">3-hydroxyacyl-[acyl-carrier-protein] dehydratase FabZ</fullName>
        <ecNumber evidence="8">4.2.1.59</ecNumber>
    </recommendedName>
    <alternativeName>
        <fullName evidence="8">(3R)-hydroxymyristoyl-[acyl-carrier-protein] dehydratase</fullName>
        <shortName evidence="8">(3R)-hydroxymyristoyl-ACP dehydrase</shortName>
    </alternativeName>
    <alternativeName>
        <fullName evidence="8">Beta-hydroxyacyl-ACP dehydratase</fullName>
    </alternativeName>
</protein>
<keyword evidence="3 8" id="KW-0444">Lipid biosynthesis</keyword>
<comment type="subcellular location">
    <subcellularLocation>
        <location evidence="1 8">Cytoplasm</location>
    </subcellularLocation>
</comment>
<evidence type="ECO:0000256" key="7">
    <source>
        <dbReference type="ARBA" id="ARBA00025049"/>
    </source>
</evidence>
<dbReference type="NCBIfam" id="TIGR01750">
    <property type="entry name" value="fabZ"/>
    <property type="match status" value="1"/>
</dbReference>
<comment type="caution">
    <text evidence="9">The sequence shown here is derived from an EMBL/GenBank/DDBJ whole genome shotgun (WGS) entry which is preliminary data.</text>
</comment>
<evidence type="ECO:0000256" key="2">
    <source>
        <dbReference type="ARBA" id="ARBA00022490"/>
    </source>
</evidence>
<evidence type="ECO:0000256" key="4">
    <source>
        <dbReference type="ARBA" id="ARBA00022556"/>
    </source>
</evidence>
<comment type="function">
    <text evidence="7 8">Involved in unsaturated fatty acids biosynthesis. Catalyzes the dehydration of short chain beta-hydroxyacyl-ACPs and long chain saturated and unsaturated beta-hydroxyacyl-ACPs.</text>
</comment>
<evidence type="ECO:0000256" key="6">
    <source>
        <dbReference type="ARBA" id="ARBA00023239"/>
    </source>
</evidence>
<keyword evidence="5 8" id="KW-0443">Lipid metabolism</keyword>
<dbReference type="InterPro" id="IPR010084">
    <property type="entry name" value="FabZ"/>
</dbReference>
<dbReference type="PANTHER" id="PTHR30272:SF1">
    <property type="entry name" value="3-HYDROXYACYL-[ACYL-CARRIER-PROTEIN] DEHYDRATASE"/>
    <property type="match status" value="1"/>
</dbReference>
<name>A0A420W8F5_9BACT</name>
<keyword evidence="4 8" id="KW-0441">Lipid A biosynthesis</keyword>
<comment type="catalytic activity">
    <reaction evidence="8">
        <text>a (3R)-hydroxyacyl-[ACP] = a (2E)-enoyl-[ACP] + H2O</text>
        <dbReference type="Rhea" id="RHEA:13097"/>
        <dbReference type="Rhea" id="RHEA-COMP:9925"/>
        <dbReference type="Rhea" id="RHEA-COMP:9945"/>
        <dbReference type="ChEBI" id="CHEBI:15377"/>
        <dbReference type="ChEBI" id="CHEBI:78784"/>
        <dbReference type="ChEBI" id="CHEBI:78827"/>
        <dbReference type="EC" id="4.2.1.59"/>
    </reaction>
</comment>